<proteinExistence type="inferred from homology"/>
<organism evidence="3 4">
    <name type="scientific">Quercus lobata</name>
    <name type="common">Valley oak</name>
    <dbReference type="NCBI Taxonomy" id="97700"/>
    <lineage>
        <taxon>Eukaryota</taxon>
        <taxon>Viridiplantae</taxon>
        <taxon>Streptophyta</taxon>
        <taxon>Embryophyta</taxon>
        <taxon>Tracheophyta</taxon>
        <taxon>Spermatophyta</taxon>
        <taxon>Magnoliopsida</taxon>
        <taxon>eudicotyledons</taxon>
        <taxon>Gunneridae</taxon>
        <taxon>Pentapetalae</taxon>
        <taxon>rosids</taxon>
        <taxon>fabids</taxon>
        <taxon>Fagales</taxon>
        <taxon>Fagaceae</taxon>
        <taxon>Quercus</taxon>
    </lineage>
</organism>
<dbReference type="GO" id="GO:0016020">
    <property type="term" value="C:membrane"/>
    <property type="evidence" value="ECO:0007669"/>
    <property type="project" value="GOC"/>
</dbReference>
<dbReference type="EMBL" id="LRBV02000003">
    <property type="status" value="NOT_ANNOTATED_CDS"/>
    <property type="molecule type" value="Genomic_DNA"/>
</dbReference>
<dbReference type="PANTHER" id="PTHR33694">
    <property type="entry name" value="UDP-3-O-ACYL-N-ACETYLGLUCOSAMINE DEACETYLASE 1, MITOCHONDRIAL-RELATED"/>
    <property type="match status" value="1"/>
</dbReference>
<dbReference type="Gene3D" id="3.30.1700.10">
    <property type="entry name" value="lpxc deacetylase, domain 2"/>
    <property type="match status" value="1"/>
</dbReference>
<reference evidence="3 4" key="1">
    <citation type="journal article" date="2016" name="G3 (Bethesda)">
        <title>First Draft Assembly and Annotation of the Genome of a California Endemic Oak Quercus lobata Nee (Fagaceae).</title>
        <authorList>
            <person name="Sork V.L."/>
            <person name="Fitz-Gibbon S.T."/>
            <person name="Puiu D."/>
            <person name="Crepeau M."/>
            <person name="Gugger P.F."/>
            <person name="Sherman R."/>
            <person name="Stevens K."/>
            <person name="Langley C.H."/>
            <person name="Pellegrini M."/>
            <person name="Salzberg S.L."/>
        </authorList>
    </citation>
    <scope>NUCLEOTIDE SEQUENCE [LARGE SCALE GENOMIC DNA]</scope>
    <source>
        <strain evidence="3 4">cv. SW786</strain>
    </source>
</reference>
<dbReference type="InterPro" id="IPR011334">
    <property type="entry name" value="UDP-acyl_GlcNac_deAcase_C"/>
</dbReference>
<name>A0A7N2L7F8_QUELO</name>
<comment type="function">
    <text evidence="2">Involved in the biosynthesis of lipid A, a phosphorylated glycolipid that in bacteria anchors the lipopolysaccharide to the outer membrane of the cell. Lipid A-like molecules in plants may serve as structural components of the outer membranes of mitochondria and/or chloroplasts, or may be involved in signal transduction or plant defense responses.</text>
</comment>
<dbReference type="GO" id="GO:0103117">
    <property type="term" value="F:UDP-3-O-acyl-N-acetylglucosamine deacetylase activity"/>
    <property type="evidence" value="ECO:0007669"/>
    <property type="project" value="InterPro"/>
</dbReference>
<dbReference type="PANTHER" id="PTHR33694:SF1">
    <property type="entry name" value="UDP-3-O-ACYL-N-ACETYLGLUCOSAMINE DEACETYLASE 1, MITOCHONDRIAL-RELATED"/>
    <property type="match status" value="1"/>
</dbReference>
<sequence>MLLAVSGFLQHPWIIIFYSKQIASSRTFCVYKQVEQKHYSGLIKGGSLDNAIVCSASKVWLNPPLRFPNKPCRHKVLDLIGDLSLFAQFGSQGLPVAHIVAYKACGGRALHTGMVRQLSYNQEKT</sequence>
<dbReference type="InParanoid" id="A0A7N2L7F8"/>
<comment type="similarity">
    <text evidence="1">Belongs to the LpxC family.</text>
</comment>
<dbReference type="GO" id="GO:0009245">
    <property type="term" value="P:lipid A biosynthetic process"/>
    <property type="evidence" value="ECO:0007669"/>
    <property type="project" value="InterPro"/>
</dbReference>
<dbReference type="InterPro" id="IPR020568">
    <property type="entry name" value="Ribosomal_Su5_D2-typ_SF"/>
</dbReference>
<dbReference type="AlphaFoldDB" id="A0A7N2L7F8"/>
<evidence type="ECO:0000313" key="3">
    <source>
        <dbReference type="EnsemblPlants" id="QL03p035827:mrna"/>
    </source>
</evidence>
<dbReference type="Proteomes" id="UP000594261">
    <property type="component" value="Chromosome 3"/>
</dbReference>
<dbReference type="InterPro" id="IPR004463">
    <property type="entry name" value="UDP-acyl_GlcNac_deAcase"/>
</dbReference>
<dbReference type="Pfam" id="PF03331">
    <property type="entry name" value="LpxC"/>
    <property type="match status" value="1"/>
</dbReference>
<dbReference type="GO" id="GO:2001289">
    <property type="term" value="P:lipid X metabolic process"/>
    <property type="evidence" value="ECO:0007669"/>
    <property type="project" value="UniProtKB-ARBA"/>
</dbReference>
<evidence type="ECO:0000313" key="4">
    <source>
        <dbReference type="Proteomes" id="UP000594261"/>
    </source>
</evidence>
<dbReference type="GO" id="GO:0005739">
    <property type="term" value="C:mitochondrion"/>
    <property type="evidence" value="ECO:0007669"/>
    <property type="project" value="UniProtKB-ARBA"/>
</dbReference>
<keyword evidence="4" id="KW-1185">Reference proteome</keyword>
<dbReference type="Gramene" id="QL03p035827:mrna">
    <property type="protein sequence ID" value="QL03p035827:mrna"/>
    <property type="gene ID" value="QL03p035827"/>
</dbReference>
<dbReference type="EnsemblPlants" id="QL03p035827:mrna">
    <property type="protein sequence ID" value="QL03p035827:mrna"/>
    <property type="gene ID" value="QL03p035827"/>
</dbReference>
<reference evidence="3" key="2">
    <citation type="submission" date="2021-01" db="UniProtKB">
        <authorList>
            <consortium name="EnsemblPlants"/>
        </authorList>
    </citation>
    <scope>IDENTIFICATION</scope>
</reference>
<evidence type="ECO:0000256" key="2">
    <source>
        <dbReference type="ARBA" id="ARBA00024987"/>
    </source>
</evidence>
<evidence type="ECO:0000256" key="1">
    <source>
        <dbReference type="ARBA" id="ARBA00006170"/>
    </source>
</evidence>
<dbReference type="SUPFAM" id="SSF54211">
    <property type="entry name" value="Ribosomal protein S5 domain 2-like"/>
    <property type="match status" value="1"/>
</dbReference>
<accession>A0A7N2L7F8</accession>
<protein>
    <submittedName>
        <fullName evidence="3">Uncharacterized protein</fullName>
    </submittedName>
</protein>